<comment type="caution">
    <text evidence="1">The sequence shown here is derived from an EMBL/GenBank/DDBJ whole genome shotgun (WGS) entry which is preliminary data.</text>
</comment>
<name>A0A955IBW0_9BACT</name>
<protein>
    <submittedName>
        <fullName evidence="1">Uncharacterized protein</fullName>
    </submittedName>
</protein>
<evidence type="ECO:0000313" key="2">
    <source>
        <dbReference type="Proteomes" id="UP000745577"/>
    </source>
</evidence>
<accession>A0A955IBW0</accession>
<sequence length="106" mass="12368">MKKILLLLPFVFLILVILRKDSQTGKKKPISTKKPNTAKISDFKLNERQKNILSVMVESKKHPMKYLESRIGNFNVRTLRRDLDKLQKMGLIKKFGSTKSAFYQKT</sequence>
<reference evidence="1" key="2">
    <citation type="journal article" date="2021" name="Microbiome">
        <title>Successional dynamics and alternative stable states in a saline activated sludge microbial community over 9 years.</title>
        <authorList>
            <person name="Wang Y."/>
            <person name="Ye J."/>
            <person name="Ju F."/>
            <person name="Liu L."/>
            <person name="Boyd J.A."/>
            <person name="Deng Y."/>
            <person name="Parks D.H."/>
            <person name="Jiang X."/>
            <person name="Yin X."/>
            <person name="Woodcroft B.J."/>
            <person name="Tyson G.W."/>
            <person name="Hugenholtz P."/>
            <person name="Polz M.F."/>
            <person name="Zhang T."/>
        </authorList>
    </citation>
    <scope>NUCLEOTIDE SEQUENCE</scope>
    <source>
        <strain evidence="1">HKST-UBA15</strain>
    </source>
</reference>
<dbReference type="SUPFAM" id="SSF46785">
    <property type="entry name" value="Winged helix' DNA-binding domain"/>
    <property type="match status" value="1"/>
</dbReference>
<gene>
    <name evidence="1" type="ORF">KC675_04865</name>
</gene>
<dbReference type="EMBL" id="JAGQLL010000071">
    <property type="protein sequence ID" value="MCA9380483.1"/>
    <property type="molecule type" value="Genomic_DNA"/>
</dbReference>
<dbReference type="AlphaFoldDB" id="A0A955IBW0"/>
<organism evidence="1 2">
    <name type="scientific">Candidatus Dojkabacteria bacterium</name>
    <dbReference type="NCBI Taxonomy" id="2099670"/>
    <lineage>
        <taxon>Bacteria</taxon>
        <taxon>Candidatus Dojkabacteria</taxon>
    </lineage>
</organism>
<dbReference type="Proteomes" id="UP000745577">
    <property type="component" value="Unassembled WGS sequence"/>
</dbReference>
<evidence type="ECO:0000313" key="1">
    <source>
        <dbReference type="EMBL" id="MCA9380483.1"/>
    </source>
</evidence>
<dbReference type="InterPro" id="IPR036390">
    <property type="entry name" value="WH_DNA-bd_sf"/>
</dbReference>
<proteinExistence type="predicted"/>
<reference evidence="1" key="1">
    <citation type="submission" date="2020-04" db="EMBL/GenBank/DDBJ databases">
        <authorList>
            <person name="Zhang T."/>
        </authorList>
    </citation>
    <scope>NUCLEOTIDE SEQUENCE</scope>
    <source>
        <strain evidence="1">HKST-UBA15</strain>
    </source>
</reference>